<feature type="domain" description="CoA carboxyltransferase N-terminal" evidence="1">
    <location>
        <begin position="28"/>
        <end position="136"/>
    </location>
</feature>
<dbReference type="InterPro" id="IPR045190">
    <property type="entry name" value="MCCB/AccD1-like"/>
</dbReference>
<gene>
    <name evidence="2" type="ORF">METZ01_LOCUS374637</name>
</gene>
<dbReference type="InterPro" id="IPR011762">
    <property type="entry name" value="COA_CT_N"/>
</dbReference>
<dbReference type="InterPro" id="IPR034733">
    <property type="entry name" value="AcCoA_carboxyl_beta"/>
</dbReference>
<dbReference type="PROSITE" id="PS50980">
    <property type="entry name" value="COA_CT_NTER"/>
    <property type="match status" value="1"/>
</dbReference>
<name>A0A382TII6_9ZZZZ</name>
<proteinExistence type="predicted"/>
<dbReference type="AlphaFoldDB" id="A0A382TII6"/>
<accession>A0A382TII6</accession>
<evidence type="ECO:0000313" key="2">
    <source>
        <dbReference type="EMBL" id="SVD21783.1"/>
    </source>
</evidence>
<sequence>MLRSLLAPPLASSLDTGTAAFTRNRADMEDHLAVIGGLLDEADAGGGPESTARLRSRDKMPIRERIAYVIDPDSPFLEISPLAGYDSSYAVGGGFVVGIGVIAGVECVICGNDPTVLGGAMTPYMAKKWMRAIEIA</sequence>
<dbReference type="EMBL" id="UINC01136799">
    <property type="protein sequence ID" value="SVD21783.1"/>
    <property type="molecule type" value="Genomic_DNA"/>
</dbReference>
<dbReference type="Gene3D" id="3.90.226.10">
    <property type="entry name" value="2-enoyl-CoA Hydratase, Chain A, domain 1"/>
    <property type="match status" value="1"/>
</dbReference>
<dbReference type="PANTHER" id="PTHR22855">
    <property type="entry name" value="ACETYL, PROPIONYL, PYRUVATE, AND GLUTACONYL CARBOXYLASE-RELATED"/>
    <property type="match status" value="1"/>
</dbReference>
<evidence type="ECO:0000259" key="1">
    <source>
        <dbReference type="PROSITE" id="PS50980"/>
    </source>
</evidence>
<dbReference type="SUPFAM" id="SSF52096">
    <property type="entry name" value="ClpP/crotonase"/>
    <property type="match status" value="1"/>
</dbReference>
<dbReference type="InterPro" id="IPR029045">
    <property type="entry name" value="ClpP/crotonase-like_dom_sf"/>
</dbReference>
<dbReference type="Pfam" id="PF01039">
    <property type="entry name" value="Carboxyl_trans"/>
    <property type="match status" value="1"/>
</dbReference>
<dbReference type="PANTHER" id="PTHR22855:SF46">
    <property type="entry name" value="METHYLCROTONOYL-COA CARBOXYLASE"/>
    <property type="match status" value="1"/>
</dbReference>
<feature type="non-terminal residue" evidence="2">
    <location>
        <position position="136"/>
    </location>
</feature>
<reference evidence="2" key="1">
    <citation type="submission" date="2018-05" db="EMBL/GenBank/DDBJ databases">
        <authorList>
            <person name="Lanie J.A."/>
            <person name="Ng W.-L."/>
            <person name="Kazmierczak K.M."/>
            <person name="Andrzejewski T.M."/>
            <person name="Davidsen T.M."/>
            <person name="Wayne K.J."/>
            <person name="Tettelin H."/>
            <person name="Glass J.I."/>
            <person name="Rusch D."/>
            <person name="Podicherti R."/>
            <person name="Tsui H.-C.T."/>
            <person name="Winkler M.E."/>
        </authorList>
    </citation>
    <scope>NUCLEOTIDE SEQUENCE</scope>
</reference>
<organism evidence="2">
    <name type="scientific">marine metagenome</name>
    <dbReference type="NCBI Taxonomy" id="408172"/>
    <lineage>
        <taxon>unclassified sequences</taxon>
        <taxon>metagenomes</taxon>
        <taxon>ecological metagenomes</taxon>
    </lineage>
</organism>
<protein>
    <recommendedName>
        <fullName evidence="1">CoA carboxyltransferase N-terminal domain-containing protein</fullName>
    </recommendedName>
</protein>